<dbReference type="Proteomes" id="UP000321577">
    <property type="component" value="Unassembled WGS sequence"/>
</dbReference>
<sequence length="78" mass="9144">MIRFGSGYSNREFFEFIKLLTAGWRYILSASYRREQHGEWRKRGGGFAVMYGVISRFLGFVFSLLLLGLLAWLVWGKE</sequence>
<evidence type="ECO:0000256" key="1">
    <source>
        <dbReference type="SAM" id="Phobius"/>
    </source>
</evidence>
<dbReference type="AlphaFoldDB" id="A0A512M3A9"/>
<feature type="transmembrane region" description="Helical" evidence="1">
    <location>
        <begin position="53"/>
        <end position="75"/>
    </location>
</feature>
<proteinExistence type="predicted"/>
<dbReference type="RefSeq" id="WP_146848289.1">
    <property type="nucleotide sequence ID" value="NZ_BKAG01000001.1"/>
</dbReference>
<protein>
    <submittedName>
        <fullName evidence="2">Uncharacterized protein</fullName>
    </submittedName>
</protein>
<evidence type="ECO:0000313" key="3">
    <source>
        <dbReference type="Proteomes" id="UP000321577"/>
    </source>
</evidence>
<name>A0A512M3A9_9BACT</name>
<comment type="caution">
    <text evidence="2">The sequence shown here is derived from an EMBL/GenBank/DDBJ whole genome shotgun (WGS) entry which is preliminary data.</text>
</comment>
<accession>A0A512M3A9</accession>
<keyword evidence="1" id="KW-1133">Transmembrane helix</keyword>
<keyword evidence="3" id="KW-1185">Reference proteome</keyword>
<keyword evidence="1" id="KW-0812">Transmembrane</keyword>
<dbReference type="EMBL" id="BKAG01000001">
    <property type="protein sequence ID" value="GEP40801.1"/>
    <property type="molecule type" value="Genomic_DNA"/>
</dbReference>
<gene>
    <name evidence="2" type="ORF">BGE01nite_00920</name>
</gene>
<evidence type="ECO:0000313" key="2">
    <source>
        <dbReference type="EMBL" id="GEP40801.1"/>
    </source>
</evidence>
<reference evidence="2 3" key="1">
    <citation type="submission" date="2019-07" db="EMBL/GenBank/DDBJ databases">
        <title>Whole genome shotgun sequence of Brevifollis gellanilyticus NBRC 108608.</title>
        <authorList>
            <person name="Hosoyama A."/>
            <person name="Uohara A."/>
            <person name="Ohji S."/>
            <person name="Ichikawa N."/>
        </authorList>
    </citation>
    <scope>NUCLEOTIDE SEQUENCE [LARGE SCALE GENOMIC DNA]</scope>
    <source>
        <strain evidence="2 3">NBRC 108608</strain>
    </source>
</reference>
<keyword evidence="1" id="KW-0472">Membrane</keyword>
<organism evidence="2 3">
    <name type="scientific">Brevifollis gellanilyticus</name>
    <dbReference type="NCBI Taxonomy" id="748831"/>
    <lineage>
        <taxon>Bacteria</taxon>
        <taxon>Pseudomonadati</taxon>
        <taxon>Verrucomicrobiota</taxon>
        <taxon>Verrucomicrobiia</taxon>
        <taxon>Verrucomicrobiales</taxon>
        <taxon>Verrucomicrobiaceae</taxon>
    </lineage>
</organism>